<dbReference type="InterPro" id="IPR036271">
    <property type="entry name" value="Tet_transcr_reg_TetR-rel_C_sf"/>
</dbReference>
<dbReference type="PRINTS" id="PR00400">
    <property type="entry name" value="TETREPRESSOR"/>
</dbReference>
<dbReference type="RefSeq" id="WP_047786431.1">
    <property type="nucleotide sequence ID" value="NZ_JZWI01000029.1"/>
</dbReference>
<organism evidence="8 9">
    <name type="scientific">Variovorax paradoxus</name>
    <dbReference type="NCBI Taxonomy" id="34073"/>
    <lineage>
        <taxon>Bacteria</taxon>
        <taxon>Pseudomonadati</taxon>
        <taxon>Pseudomonadota</taxon>
        <taxon>Betaproteobacteria</taxon>
        <taxon>Burkholderiales</taxon>
        <taxon>Comamonadaceae</taxon>
        <taxon>Variovorax</taxon>
    </lineage>
</organism>
<feature type="domain" description="HTH tetR-type" evidence="7">
    <location>
        <begin position="6"/>
        <end position="66"/>
    </location>
</feature>
<dbReference type="AlphaFoldDB" id="A0A0H2LVT0"/>
<evidence type="ECO:0000259" key="7">
    <source>
        <dbReference type="PROSITE" id="PS50977"/>
    </source>
</evidence>
<dbReference type="PATRIC" id="fig|34073.19.peg.5076"/>
<dbReference type="Gene3D" id="1.10.357.10">
    <property type="entry name" value="Tetracycline Repressor, domain 2"/>
    <property type="match status" value="1"/>
</dbReference>
<evidence type="ECO:0000256" key="5">
    <source>
        <dbReference type="ARBA" id="ARBA00023163"/>
    </source>
</evidence>
<evidence type="ECO:0000313" key="9">
    <source>
        <dbReference type="Proteomes" id="UP000035170"/>
    </source>
</evidence>
<dbReference type="GO" id="GO:0045892">
    <property type="term" value="P:negative regulation of DNA-templated transcription"/>
    <property type="evidence" value="ECO:0007669"/>
    <property type="project" value="InterPro"/>
</dbReference>
<dbReference type="InterPro" id="IPR009057">
    <property type="entry name" value="Homeodomain-like_sf"/>
</dbReference>
<keyword evidence="2" id="KW-0678">Repressor</keyword>
<evidence type="ECO:0000256" key="4">
    <source>
        <dbReference type="ARBA" id="ARBA00023125"/>
    </source>
</evidence>
<proteinExistence type="predicted"/>
<dbReference type="GO" id="GO:0000976">
    <property type="term" value="F:transcription cis-regulatory region binding"/>
    <property type="evidence" value="ECO:0007669"/>
    <property type="project" value="TreeGrafter"/>
</dbReference>
<dbReference type="Pfam" id="PF02909">
    <property type="entry name" value="TetR_C_1"/>
    <property type="match status" value="1"/>
</dbReference>
<dbReference type="GO" id="GO:0003700">
    <property type="term" value="F:DNA-binding transcription factor activity"/>
    <property type="evidence" value="ECO:0007669"/>
    <property type="project" value="TreeGrafter"/>
</dbReference>
<evidence type="ECO:0000256" key="3">
    <source>
        <dbReference type="ARBA" id="ARBA00023015"/>
    </source>
</evidence>
<keyword evidence="9" id="KW-1185">Reference proteome</keyword>
<dbReference type="PANTHER" id="PTHR30055:SF151">
    <property type="entry name" value="TRANSCRIPTIONAL REGULATORY PROTEIN"/>
    <property type="match status" value="1"/>
</dbReference>
<protein>
    <submittedName>
        <fullName evidence="8">Tetracycline repressor protein class E</fullName>
    </submittedName>
</protein>
<sequence length="217" mass="22994">MGRPAKFTHSQLQAAALALVDREGLAGLSMRALAGELGTGAMTLYNYVSQREDIDLLVVEAVIGEARWPLVDYAQWQDEVRAIATALWQAVRAHPHAIALILTRRSRSPAVFEVTEALLRALARSGRSGQALLVAFRAVSGLITGLAQSELAGPLALQASESAELTIARFRALPAERFAHLIDIANAAAGSTADTEFQASLDLLLAGLSADRGGGDR</sequence>
<reference evidence="8 9" key="1">
    <citation type="submission" date="2015-03" db="EMBL/GenBank/DDBJ databases">
        <title>Genome sequence of Variovorax paradoxus TBEA6.</title>
        <authorList>
            <person name="Poehlein A."/>
            <person name="Schuldes J."/>
            <person name="Wuebbeler J.H."/>
            <person name="Hiessl S."/>
            <person name="Steinbuechel A."/>
            <person name="Daniel R."/>
        </authorList>
    </citation>
    <scope>NUCLEOTIDE SEQUENCE [LARGE SCALE GENOMIC DNA]</scope>
    <source>
        <strain evidence="8 9">TBEA6</strain>
    </source>
</reference>
<feature type="DNA-binding region" description="H-T-H motif" evidence="6">
    <location>
        <begin position="29"/>
        <end position="48"/>
    </location>
</feature>
<accession>A0A0H2LVT0</accession>
<dbReference type="InterPro" id="IPR003012">
    <property type="entry name" value="Tet_transcr_reg_TetR"/>
</dbReference>
<evidence type="ECO:0000256" key="6">
    <source>
        <dbReference type="PROSITE-ProRule" id="PRU00335"/>
    </source>
</evidence>
<dbReference type="Proteomes" id="UP000035170">
    <property type="component" value="Unassembled WGS sequence"/>
</dbReference>
<dbReference type="PROSITE" id="PS50977">
    <property type="entry name" value="HTH_TETR_2"/>
    <property type="match status" value="1"/>
</dbReference>
<keyword evidence="4 6" id="KW-0238">DNA-binding</keyword>
<dbReference type="Gene3D" id="1.10.10.60">
    <property type="entry name" value="Homeodomain-like"/>
    <property type="match status" value="1"/>
</dbReference>
<name>A0A0H2LVT0_VARPD</name>
<comment type="caution">
    <text evidence="8">The sequence shown here is derived from an EMBL/GenBank/DDBJ whole genome shotgun (WGS) entry which is preliminary data.</text>
</comment>
<gene>
    <name evidence="8" type="primary">tetR</name>
    <name evidence="8" type="ORF">VPARA_49590</name>
</gene>
<dbReference type="SUPFAM" id="SSF46689">
    <property type="entry name" value="Homeodomain-like"/>
    <property type="match status" value="1"/>
</dbReference>
<keyword evidence="3" id="KW-0805">Transcription regulation</keyword>
<evidence type="ECO:0000256" key="1">
    <source>
        <dbReference type="ARBA" id="ARBA00002856"/>
    </source>
</evidence>
<dbReference type="SUPFAM" id="SSF48498">
    <property type="entry name" value="Tetracyclin repressor-like, C-terminal domain"/>
    <property type="match status" value="1"/>
</dbReference>
<evidence type="ECO:0000313" key="8">
    <source>
        <dbReference type="EMBL" id="KLN53831.1"/>
    </source>
</evidence>
<dbReference type="InterPro" id="IPR004111">
    <property type="entry name" value="Repressor_TetR_C"/>
</dbReference>
<dbReference type="InterPro" id="IPR050109">
    <property type="entry name" value="HTH-type_TetR-like_transc_reg"/>
</dbReference>
<evidence type="ECO:0000256" key="2">
    <source>
        <dbReference type="ARBA" id="ARBA00022491"/>
    </source>
</evidence>
<keyword evidence="5" id="KW-0804">Transcription</keyword>
<dbReference type="InterPro" id="IPR001647">
    <property type="entry name" value="HTH_TetR"/>
</dbReference>
<dbReference type="EMBL" id="JZWI01000029">
    <property type="protein sequence ID" value="KLN53831.1"/>
    <property type="molecule type" value="Genomic_DNA"/>
</dbReference>
<dbReference type="GO" id="GO:0046677">
    <property type="term" value="P:response to antibiotic"/>
    <property type="evidence" value="ECO:0007669"/>
    <property type="project" value="InterPro"/>
</dbReference>
<dbReference type="PANTHER" id="PTHR30055">
    <property type="entry name" value="HTH-TYPE TRANSCRIPTIONAL REGULATOR RUTR"/>
    <property type="match status" value="1"/>
</dbReference>
<comment type="function">
    <text evidence="1">TetR is the repressor of the tetracycline resistance element; its N-terminal region forms a helix-turn-helix structure and binds DNA. Binding of tetracycline to TetR reduces the repressor affinity for the tetracycline resistance gene (tetA) promoter operator sites.</text>
</comment>